<feature type="region of interest" description="Disordered" evidence="2">
    <location>
        <begin position="193"/>
        <end position="223"/>
    </location>
</feature>
<name>A0A6G6WIQ3_9ACTN</name>
<evidence type="ECO:0000256" key="2">
    <source>
        <dbReference type="SAM" id="MobiDB-lite"/>
    </source>
</evidence>
<feature type="region of interest" description="Disordered" evidence="2">
    <location>
        <begin position="262"/>
        <end position="310"/>
    </location>
</feature>
<evidence type="ECO:0000313" key="4">
    <source>
        <dbReference type="Proteomes" id="UP000502996"/>
    </source>
</evidence>
<feature type="compositionally biased region" description="Basic and acidic residues" evidence="2">
    <location>
        <begin position="267"/>
        <end position="277"/>
    </location>
</feature>
<feature type="coiled-coil region" evidence="1">
    <location>
        <begin position="148"/>
        <end position="182"/>
    </location>
</feature>
<dbReference type="AlphaFoldDB" id="A0A6G6WIQ3"/>
<reference evidence="3 4" key="1">
    <citation type="submission" date="2020-02" db="EMBL/GenBank/DDBJ databases">
        <title>Full genome sequence of Nocardioides sp. R-3366.</title>
        <authorList>
            <person name="Im W.-T."/>
        </authorList>
    </citation>
    <scope>NUCLEOTIDE SEQUENCE [LARGE SCALE GENOMIC DNA]</scope>
    <source>
        <strain evidence="3 4">R-3366</strain>
    </source>
</reference>
<proteinExistence type="predicted"/>
<dbReference type="EMBL" id="CP049257">
    <property type="protein sequence ID" value="QIG45037.1"/>
    <property type="molecule type" value="Genomic_DNA"/>
</dbReference>
<evidence type="ECO:0000313" key="3">
    <source>
        <dbReference type="EMBL" id="QIG45037.1"/>
    </source>
</evidence>
<accession>A0A6G6WIQ3</accession>
<gene>
    <name evidence="3" type="ORF">G5V58_21725</name>
</gene>
<dbReference type="KEGG" id="nano:G5V58_21725"/>
<sequence length="310" mass="33261">MSVTSEAEQLLKWLADLVAEPPAPSSGEAVAGTVWELATRDLQRAADRAWAIAAAIDRRATRLAQARSAKASTAEPGTRTTVLDELVSDWRVLAEATRDQHRGCADLVVRARVLAPREDVKHVAQGKTALPAETLESLGAAARAIESLARLQESIATIDRDRKRLELELARAVAAGDEAERAYRTDLAAKLDAARGRAEEDREDAGGGADGPESRRPPSTQLASLATRTLETARGRFGDTSRVNRTTESFLDEVDLLSESTRRLGRRAREVESREDLAGLTEVATPRVLTGPAVDPAVETADEDGQASGD</sequence>
<dbReference type="Proteomes" id="UP000502996">
    <property type="component" value="Chromosome"/>
</dbReference>
<feature type="compositionally biased region" description="Acidic residues" evidence="2">
    <location>
        <begin position="300"/>
        <end position="310"/>
    </location>
</feature>
<keyword evidence="4" id="KW-1185">Reference proteome</keyword>
<protein>
    <submittedName>
        <fullName evidence="3">Uncharacterized protein</fullName>
    </submittedName>
</protein>
<evidence type="ECO:0000256" key="1">
    <source>
        <dbReference type="SAM" id="Coils"/>
    </source>
</evidence>
<organism evidence="3 4">
    <name type="scientific">Nocardioides anomalus</name>
    <dbReference type="NCBI Taxonomy" id="2712223"/>
    <lineage>
        <taxon>Bacteria</taxon>
        <taxon>Bacillati</taxon>
        <taxon>Actinomycetota</taxon>
        <taxon>Actinomycetes</taxon>
        <taxon>Propionibacteriales</taxon>
        <taxon>Nocardioidaceae</taxon>
        <taxon>Nocardioides</taxon>
    </lineage>
</organism>
<keyword evidence="1" id="KW-0175">Coiled coil</keyword>